<dbReference type="EMBL" id="MCGR01000061">
    <property type="protein sequence ID" value="ORY66925.1"/>
    <property type="molecule type" value="Genomic_DNA"/>
</dbReference>
<dbReference type="InParanoid" id="A0A1Y2E7T6"/>
<dbReference type="CDD" id="cd14232">
    <property type="entry name" value="GAT_LSB5"/>
    <property type="match status" value="1"/>
</dbReference>
<reference evidence="3 4" key="1">
    <citation type="submission" date="2016-07" db="EMBL/GenBank/DDBJ databases">
        <title>Pervasive Adenine N6-methylation of Active Genes in Fungi.</title>
        <authorList>
            <consortium name="DOE Joint Genome Institute"/>
            <person name="Mondo S.J."/>
            <person name="Dannebaum R.O."/>
            <person name="Kuo R.C."/>
            <person name="Labutti K."/>
            <person name="Haridas S."/>
            <person name="Kuo A."/>
            <person name="Salamov A."/>
            <person name="Ahrendt S.R."/>
            <person name="Lipzen A."/>
            <person name="Sullivan W."/>
            <person name="Andreopoulos W.B."/>
            <person name="Clum A."/>
            <person name="Lindquist E."/>
            <person name="Daum C."/>
            <person name="Ramamoorthy G.K."/>
            <person name="Gryganskyi A."/>
            <person name="Culley D."/>
            <person name="Magnuson J.K."/>
            <person name="James T.Y."/>
            <person name="O'Malley M.A."/>
            <person name="Stajich J.E."/>
            <person name="Spatafora J.W."/>
            <person name="Visel A."/>
            <person name="Grigoriev I.V."/>
        </authorList>
    </citation>
    <scope>NUCLEOTIDE SEQUENCE [LARGE SCALE GENOMIC DNA]</scope>
    <source>
        <strain evidence="3 4">62-1032</strain>
    </source>
</reference>
<dbReference type="InterPro" id="IPR002014">
    <property type="entry name" value="VHS_dom"/>
</dbReference>
<dbReference type="PANTHER" id="PTHR47789">
    <property type="entry name" value="LAS SEVENTEEN-BINDING PROTEIN 5"/>
    <property type="match status" value="1"/>
</dbReference>
<dbReference type="GO" id="GO:0043130">
    <property type="term" value="F:ubiquitin binding"/>
    <property type="evidence" value="ECO:0007669"/>
    <property type="project" value="InterPro"/>
</dbReference>
<dbReference type="SMART" id="SM00288">
    <property type="entry name" value="VHS"/>
    <property type="match status" value="1"/>
</dbReference>
<comment type="caution">
    <text evidence="3">The sequence shown here is derived from an EMBL/GenBank/DDBJ whole genome shotgun (WGS) entry which is preliminary data.</text>
</comment>
<evidence type="ECO:0000259" key="2">
    <source>
        <dbReference type="PROSITE" id="PS50179"/>
    </source>
</evidence>
<dbReference type="InterPro" id="IPR008942">
    <property type="entry name" value="ENTH_VHS"/>
</dbReference>
<dbReference type="InterPro" id="IPR045007">
    <property type="entry name" value="LSB5"/>
</dbReference>
<feature type="compositionally biased region" description="Acidic residues" evidence="1">
    <location>
        <begin position="486"/>
        <end position="499"/>
    </location>
</feature>
<dbReference type="SUPFAM" id="SSF48464">
    <property type="entry name" value="ENTH/VHS domain"/>
    <property type="match status" value="1"/>
</dbReference>
<organism evidence="3 4">
    <name type="scientific">Leucosporidium creatinivorum</name>
    <dbReference type="NCBI Taxonomy" id="106004"/>
    <lineage>
        <taxon>Eukaryota</taxon>
        <taxon>Fungi</taxon>
        <taxon>Dikarya</taxon>
        <taxon>Basidiomycota</taxon>
        <taxon>Pucciniomycotina</taxon>
        <taxon>Microbotryomycetes</taxon>
        <taxon>Leucosporidiales</taxon>
        <taxon>Leucosporidium</taxon>
    </lineage>
</organism>
<dbReference type="GO" id="GO:0030479">
    <property type="term" value="C:actin cortical patch"/>
    <property type="evidence" value="ECO:0007669"/>
    <property type="project" value="TreeGrafter"/>
</dbReference>
<dbReference type="FunCoup" id="A0A1Y2E7T6">
    <property type="interactions" value="16"/>
</dbReference>
<feature type="compositionally biased region" description="Basic and acidic residues" evidence="1">
    <location>
        <begin position="176"/>
        <end position="209"/>
    </location>
</feature>
<dbReference type="GO" id="GO:0051666">
    <property type="term" value="P:actin cortical patch localization"/>
    <property type="evidence" value="ECO:0007669"/>
    <property type="project" value="TreeGrafter"/>
</dbReference>
<dbReference type="Proteomes" id="UP000193467">
    <property type="component" value="Unassembled WGS sequence"/>
</dbReference>
<feature type="region of interest" description="Disordered" evidence="1">
    <location>
        <begin position="176"/>
        <end position="219"/>
    </location>
</feature>
<feature type="compositionally biased region" description="Basic and acidic residues" evidence="1">
    <location>
        <begin position="474"/>
        <end position="485"/>
    </location>
</feature>
<feature type="domain" description="VHS" evidence="2">
    <location>
        <begin position="30"/>
        <end position="150"/>
    </location>
</feature>
<dbReference type="GO" id="GO:0007015">
    <property type="term" value="P:actin filament organization"/>
    <property type="evidence" value="ECO:0007669"/>
    <property type="project" value="InterPro"/>
</dbReference>
<evidence type="ECO:0000313" key="4">
    <source>
        <dbReference type="Proteomes" id="UP000193467"/>
    </source>
</evidence>
<dbReference type="AlphaFoldDB" id="A0A1Y2E7T6"/>
<feature type="compositionally biased region" description="Low complexity" evidence="1">
    <location>
        <begin position="445"/>
        <end position="456"/>
    </location>
</feature>
<feature type="compositionally biased region" description="Basic and acidic residues" evidence="1">
    <location>
        <begin position="512"/>
        <end position="521"/>
    </location>
</feature>
<feature type="compositionally biased region" description="Basic and acidic residues" evidence="1">
    <location>
        <begin position="367"/>
        <end position="385"/>
    </location>
</feature>
<dbReference type="Pfam" id="PF00790">
    <property type="entry name" value="VHS"/>
    <property type="match status" value="1"/>
</dbReference>
<gene>
    <name evidence="3" type="ORF">BCR35DRAFT_308360</name>
</gene>
<evidence type="ECO:0000256" key="1">
    <source>
        <dbReference type="SAM" id="MobiDB-lite"/>
    </source>
</evidence>
<dbReference type="PANTHER" id="PTHR47789:SF1">
    <property type="entry name" value="LAS SEVENTEEN-BINDING PROTEIN 5"/>
    <property type="match status" value="1"/>
</dbReference>
<dbReference type="GO" id="GO:0035091">
    <property type="term" value="F:phosphatidylinositol binding"/>
    <property type="evidence" value="ECO:0007669"/>
    <property type="project" value="InterPro"/>
</dbReference>
<dbReference type="STRING" id="106004.A0A1Y2E7T6"/>
<dbReference type="GO" id="GO:0006897">
    <property type="term" value="P:endocytosis"/>
    <property type="evidence" value="ECO:0007669"/>
    <property type="project" value="InterPro"/>
</dbReference>
<name>A0A1Y2E7T6_9BASI</name>
<dbReference type="PROSITE" id="PS50179">
    <property type="entry name" value="VHS"/>
    <property type="match status" value="1"/>
</dbReference>
<feature type="compositionally biased region" description="Low complexity" evidence="1">
    <location>
        <begin position="427"/>
        <end position="437"/>
    </location>
</feature>
<dbReference type="OrthoDB" id="10068368at2759"/>
<keyword evidence="4" id="KW-1185">Reference proteome</keyword>
<dbReference type="Gene3D" id="1.25.40.90">
    <property type="match status" value="1"/>
</dbReference>
<protein>
    <recommendedName>
        <fullName evidence="2">VHS domain-containing protein</fullName>
    </recommendedName>
</protein>
<dbReference type="InterPro" id="IPR044103">
    <property type="entry name" value="GAT_LSB5"/>
</dbReference>
<accession>A0A1Y2E7T6</accession>
<sequence>MAAIKAAQMGLKMLQNEKPRSSITAFLDVLCIEKYEEDDYEGIPEMVEAINLQYTGPAEAARAIRKKLKYSNVHGQLRALTILKALTENGGPKFQAALKDSSNGLIDRLKLMAGDPHTDDRVKKKIMSVLGSWYRQFKDDPTMQSVAGVYASCGGGKKTVSRTAATEAYERQQAKYEQEARERAERKALERSNKEKEKARLAQEKEDRAKAKRNPQQARVKRPPFNFEKEKPQILTSVAAGTQSAQALINALQHVNREKESVFDNERVQTCLAKVKNDRKAVVRYIRLVDMDAEGDFIGTLIATNEQILASLALYDRMSKPVELDSDDEHIQQIKQQATQSGLHVPPGADDDTTSIRSRLSAFDMQDREVDKLQNKQRSRVEAANRARAQPVHPDLQDLAFGPTAGSSTLPPPIEPRNPGDDYTHGSLSDYSDYSSSDGEEYHGAPPTSASSSSATNAYPQTSARSYAQYIQQDDERTGKGKGLLEEPDEDDPFADPDDGASLYSVATPGIQDKRMEWKEV</sequence>
<dbReference type="SUPFAM" id="SSF89009">
    <property type="entry name" value="GAT-like domain"/>
    <property type="match status" value="1"/>
</dbReference>
<dbReference type="GO" id="GO:0007034">
    <property type="term" value="P:vacuolar transport"/>
    <property type="evidence" value="ECO:0007669"/>
    <property type="project" value="UniProtKB-ARBA"/>
</dbReference>
<evidence type="ECO:0000313" key="3">
    <source>
        <dbReference type="EMBL" id="ORY66925.1"/>
    </source>
</evidence>
<feature type="compositionally biased region" description="Polar residues" evidence="1">
    <location>
        <begin position="457"/>
        <end position="472"/>
    </location>
</feature>
<feature type="region of interest" description="Disordered" evidence="1">
    <location>
        <begin position="367"/>
        <end position="521"/>
    </location>
</feature>
<proteinExistence type="predicted"/>
<dbReference type="CDD" id="cd16980">
    <property type="entry name" value="VHS_Lsb5"/>
    <property type="match status" value="1"/>
</dbReference>